<dbReference type="GeneID" id="6082614"/>
<evidence type="ECO:0000313" key="2">
    <source>
        <dbReference type="Proteomes" id="UP000001194"/>
    </source>
</evidence>
<dbReference type="OrthoDB" id="10350293at2759"/>
<protein>
    <submittedName>
        <fullName evidence="1">Predicted protein</fullName>
    </submittedName>
</protein>
<name>B0DSW0_LACBS</name>
<dbReference type="EMBL" id="DS547131">
    <property type="protein sequence ID" value="EDR02312.1"/>
    <property type="molecule type" value="Genomic_DNA"/>
</dbReference>
<sequence length="237" mass="26544">MSTLSMASHACHSFSTLIVGEYNLQEDLPTLTGFCKCSDVLGALVARTWFVVSQSLSSDNNPPNMRNMGSPTLGFGSSRVANTSANRISTPQGCKVHPLGRLFLGWFYLIMATECVRHSPSDWISQLYKNVLSAINIIFIAIDVIVSSHSIDESKPTEYKHMFAFPARVLNSIFGNRVMLLLVEHRHRTLQNNMRYRSRNRLSTDIGTFLTTVGHDIEVTGKDEADKPWMSEGEWIT</sequence>
<proteinExistence type="predicted"/>
<dbReference type="InParanoid" id="B0DSW0"/>
<dbReference type="Proteomes" id="UP000001194">
    <property type="component" value="Unassembled WGS sequence"/>
</dbReference>
<gene>
    <name evidence="1" type="ORF">LACBIDRAFT_332483</name>
</gene>
<organism evidence="2">
    <name type="scientific">Laccaria bicolor (strain S238N-H82 / ATCC MYA-4686)</name>
    <name type="common">Bicoloured deceiver</name>
    <name type="synonym">Laccaria laccata var. bicolor</name>
    <dbReference type="NCBI Taxonomy" id="486041"/>
    <lineage>
        <taxon>Eukaryota</taxon>
        <taxon>Fungi</taxon>
        <taxon>Dikarya</taxon>
        <taxon>Basidiomycota</taxon>
        <taxon>Agaricomycotina</taxon>
        <taxon>Agaricomycetes</taxon>
        <taxon>Agaricomycetidae</taxon>
        <taxon>Agaricales</taxon>
        <taxon>Agaricineae</taxon>
        <taxon>Hydnangiaceae</taxon>
        <taxon>Laccaria</taxon>
    </lineage>
</organism>
<evidence type="ECO:0000313" key="1">
    <source>
        <dbReference type="EMBL" id="EDR02312.1"/>
    </source>
</evidence>
<accession>B0DSW0</accession>
<dbReference type="AlphaFoldDB" id="B0DSW0"/>
<reference evidence="1 2" key="1">
    <citation type="journal article" date="2008" name="Nature">
        <title>The genome of Laccaria bicolor provides insights into mycorrhizal symbiosis.</title>
        <authorList>
            <person name="Martin F."/>
            <person name="Aerts A."/>
            <person name="Ahren D."/>
            <person name="Brun A."/>
            <person name="Danchin E.G.J."/>
            <person name="Duchaussoy F."/>
            <person name="Gibon J."/>
            <person name="Kohler A."/>
            <person name="Lindquist E."/>
            <person name="Pereda V."/>
            <person name="Salamov A."/>
            <person name="Shapiro H.J."/>
            <person name="Wuyts J."/>
            <person name="Blaudez D."/>
            <person name="Buee M."/>
            <person name="Brokstein P."/>
            <person name="Canbaeck B."/>
            <person name="Cohen D."/>
            <person name="Courty P.E."/>
            <person name="Coutinho P.M."/>
            <person name="Delaruelle C."/>
            <person name="Detter J.C."/>
            <person name="Deveau A."/>
            <person name="DiFazio S."/>
            <person name="Duplessis S."/>
            <person name="Fraissinet-Tachet L."/>
            <person name="Lucic E."/>
            <person name="Frey-Klett P."/>
            <person name="Fourrey C."/>
            <person name="Feussner I."/>
            <person name="Gay G."/>
            <person name="Grimwood J."/>
            <person name="Hoegger P.J."/>
            <person name="Jain P."/>
            <person name="Kilaru S."/>
            <person name="Labbe J."/>
            <person name="Lin Y.C."/>
            <person name="Legue V."/>
            <person name="Le Tacon F."/>
            <person name="Marmeisse R."/>
            <person name="Melayah D."/>
            <person name="Montanini B."/>
            <person name="Muratet M."/>
            <person name="Nehls U."/>
            <person name="Niculita-Hirzel H."/>
            <person name="Oudot-Le Secq M.P."/>
            <person name="Peter M."/>
            <person name="Quesneville H."/>
            <person name="Rajashekar B."/>
            <person name="Reich M."/>
            <person name="Rouhier N."/>
            <person name="Schmutz J."/>
            <person name="Yin T."/>
            <person name="Chalot M."/>
            <person name="Henrissat B."/>
            <person name="Kuees U."/>
            <person name="Lucas S."/>
            <person name="Van de Peer Y."/>
            <person name="Podila G.K."/>
            <person name="Polle A."/>
            <person name="Pukkila P.J."/>
            <person name="Richardson P.M."/>
            <person name="Rouze P."/>
            <person name="Sanders I.R."/>
            <person name="Stajich J.E."/>
            <person name="Tunlid A."/>
            <person name="Tuskan G."/>
            <person name="Grigoriev I.V."/>
        </authorList>
    </citation>
    <scope>NUCLEOTIDE SEQUENCE [LARGE SCALE GENOMIC DNA]</scope>
    <source>
        <strain evidence="2">S238N-H82 / ATCC MYA-4686</strain>
    </source>
</reference>
<dbReference type="HOGENOM" id="CLU_1170812_0_0_1"/>
<keyword evidence="2" id="KW-1185">Reference proteome</keyword>
<dbReference type="RefSeq" id="XP_001886989.1">
    <property type="nucleotide sequence ID" value="XM_001886954.1"/>
</dbReference>
<dbReference type="KEGG" id="lbc:LACBIDRAFT_332483"/>